<dbReference type="GO" id="GO:0005634">
    <property type="term" value="C:nucleus"/>
    <property type="evidence" value="ECO:0000318"/>
    <property type="project" value="GO_Central"/>
</dbReference>
<dbReference type="PANTHER" id="PTHR12626">
    <property type="entry name" value="PROGRAMMED CELL DEATH 4"/>
    <property type="match status" value="1"/>
</dbReference>
<reference evidence="8 9" key="1">
    <citation type="journal article" date="2008" name="Nature">
        <title>The genome of the choanoflagellate Monosiga brevicollis and the origin of metazoans.</title>
        <authorList>
            <consortium name="JGI Sequencing"/>
            <person name="King N."/>
            <person name="Westbrook M.J."/>
            <person name="Young S.L."/>
            <person name="Kuo A."/>
            <person name="Abedin M."/>
            <person name="Chapman J."/>
            <person name="Fairclough S."/>
            <person name="Hellsten U."/>
            <person name="Isogai Y."/>
            <person name="Letunic I."/>
            <person name="Marr M."/>
            <person name="Pincus D."/>
            <person name="Putnam N."/>
            <person name="Rokas A."/>
            <person name="Wright K.J."/>
            <person name="Zuzow R."/>
            <person name="Dirks W."/>
            <person name="Good M."/>
            <person name="Goodstein D."/>
            <person name="Lemons D."/>
            <person name="Li W."/>
            <person name="Lyons J.B."/>
            <person name="Morris A."/>
            <person name="Nichols S."/>
            <person name="Richter D.J."/>
            <person name="Salamov A."/>
            <person name="Bork P."/>
            <person name="Lim W.A."/>
            <person name="Manning G."/>
            <person name="Miller W.T."/>
            <person name="McGinnis W."/>
            <person name="Shapiro H."/>
            <person name="Tjian R."/>
            <person name="Grigoriev I.V."/>
            <person name="Rokhsar D."/>
        </authorList>
    </citation>
    <scope>NUCLEOTIDE SEQUENCE [LARGE SCALE GENOMIC DNA]</scope>
    <source>
        <strain evidence="9">MX1 / ATCC 50154</strain>
    </source>
</reference>
<evidence type="ECO:0000256" key="4">
    <source>
        <dbReference type="ARBA" id="ARBA00022737"/>
    </source>
</evidence>
<evidence type="ECO:0000256" key="5">
    <source>
        <dbReference type="ARBA" id="ARBA00023242"/>
    </source>
</evidence>
<dbReference type="FunCoup" id="A9UZB1">
    <property type="interactions" value="1373"/>
</dbReference>
<accession>A9UZB1</accession>
<protein>
    <recommendedName>
        <fullName evidence="7">MI domain-containing protein</fullName>
    </recommendedName>
</protein>
<keyword evidence="3" id="KW-0963">Cytoplasm</keyword>
<organism evidence="8 9">
    <name type="scientific">Monosiga brevicollis</name>
    <name type="common">Choanoflagellate</name>
    <dbReference type="NCBI Taxonomy" id="81824"/>
    <lineage>
        <taxon>Eukaryota</taxon>
        <taxon>Choanoflagellata</taxon>
        <taxon>Craspedida</taxon>
        <taxon>Salpingoecidae</taxon>
        <taxon>Monosiga</taxon>
    </lineage>
</organism>
<feature type="domain" description="MI" evidence="7">
    <location>
        <begin position="303"/>
        <end position="427"/>
    </location>
</feature>
<comment type="subcellular location">
    <subcellularLocation>
        <location evidence="1">Cytoplasm</location>
    </subcellularLocation>
</comment>
<dbReference type="Gene3D" id="1.25.40.180">
    <property type="match status" value="2"/>
</dbReference>
<dbReference type="RefSeq" id="XP_001745912.1">
    <property type="nucleotide sequence ID" value="XM_001745860.1"/>
</dbReference>
<evidence type="ECO:0000256" key="6">
    <source>
        <dbReference type="SAM" id="MobiDB-lite"/>
    </source>
</evidence>
<evidence type="ECO:0000259" key="7">
    <source>
        <dbReference type="PROSITE" id="PS51366"/>
    </source>
</evidence>
<dbReference type="InterPro" id="IPR016024">
    <property type="entry name" value="ARM-type_fold"/>
</dbReference>
<dbReference type="InterPro" id="IPR039778">
    <property type="entry name" value="PDCD4"/>
</dbReference>
<dbReference type="GO" id="GO:0045892">
    <property type="term" value="P:negative regulation of DNA-templated transcription"/>
    <property type="evidence" value="ECO:0007669"/>
    <property type="project" value="InterPro"/>
</dbReference>
<evidence type="ECO:0000313" key="9">
    <source>
        <dbReference type="Proteomes" id="UP000001357"/>
    </source>
</evidence>
<dbReference type="InParanoid" id="A9UZB1"/>
<dbReference type="PANTHER" id="PTHR12626:SF0">
    <property type="entry name" value="PROGRAMMED CELL DEATH PROTEIN 4"/>
    <property type="match status" value="1"/>
</dbReference>
<feature type="compositionally biased region" description="Low complexity" evidence="6">
    <location>
        <begin position="25"/>
        <end position="40"/>
    </location>
</feature>
<feature type="compositionally biased region" description="Low complexity" evidence="6">
    <location>
        <begin position="243"/>
        <end position="254"/>
    </location>
</feature>
<dbReference type="AlphaFoldDB" id="A9UZB1"/>
<dbReference type="Pfam" id="PF02847">
    <property type="entry name" value="MA3"/>
    <property type="match status" value="2"/>
</dbReference>
<evidence type="ECO:0000256" key="1">
    <source>
        <dbReference type="ARBA" id="ARBA00004496"/>
    </source>
</evidence>
<evidence type="ECO:0000256" key="3">
    <source>
        <dbReference type="ARBA" id="ARBA00022490"/>
    </source>
</evidence>
<dbReference type="GeneID" id="5891044"/>
<dbReference type="eggNOG" id="KOG0403">
    <property type="taxonomic scope" value="Eukaryota"/>
</dbReference>
<dbReference type="STRING" id="81824.A9UZB1"/>
<evidence type="ECO:0000313" key="8">
    <source>
        <dbReference type="EMBL" id="EDQ89336.1"/>
    </source>
</evidence>
<dbReference type="PROSITE" id="PS51366">
    <property type="entry name" value="MI"/>
    <property type="match status" value="2"/>
</dbReference>
<feature type="region of interest" description="Disordered" evidence="6">
    <location>
        <begin position="240"/>
        <end position="264"/>
    </location>
</feature>
<dbReference type="SMART" id="SM00544">
    <property type="entry name" value="MA3"/>
    <property type="match status" value="2"/>
</dbReference>
<dbReference type="GO" id="GO:0005829">
    <property type="term" value="C:cytosol"/>
    <property type="evidence" value="ECO:0000318"/>
    <property type="project" value="GO_Central"/>
</dbReference>
<dbReference type="EMBL" id="CH991551">
    <property type="protein sequence ID" value="EDQ89336.1"/>
    <property type="molecule type" value="Genomic_DNA"/>
</dbReference>
<dbReference type="InterPro" id="IPR003891">
    <property type="entry name" value="Initiation_fac_eIF4g_MI"/>
</dbReference>
<gene>
    <name evidence="8" type="ORF">MONBRDRAFT_8187</name>
</gene>
<feature type="domain" description="MI" evidence="7">
    <location>
        <begin position="113"/>
        <end position="235"/>
    </location>
</feature>
<name>A9UZB1_MONBE</name>
<keyword evidence="9" id="KW-1185">Reference proteome</keyword>
<keyword evidence="4" id="KW-0677">Repeat</keyword>
<evidence type="ECO:0000256" key="2">
    <source>
        <dbReference type="ARBA" id="ARBA00005497"/>
    </source>
</evidence>
<proteinExistence type="inferred from homology"/>
<keyword evidence="5" id="KW-0539">Nucleus</keyword>
<dbReference type="KEGG" id="mbr:MONBRDRAFT_8187"/>
<dbReference type="SUPFAM" id="SSF48371">
    <property type="entry name" value="ARM repeat"/>
    <property type="match status" value="2"/>
</dbReference>
<dbReference type="Proteomes" id="UP000001357">
    <property type="component" value="Unassembled WGS sequence"/>
</dbReference>
<feature type="region of interest" description="Disordered" evidence="6">
    <location>
        <begin position="1"/>
        <end position="65"/>
    </location>
</feature>
<comment type="similarity">
    <text evidence="2">Belongs to the PDCD4 family.</text>
</comment>
<sequence>MPSHPLHAATTVVPRERRASFSGSTAATPAAAAAAAAAATRNLKRPGHLPKAAPSKSGFAGKGGWGSISDQIQIGRAASERSLGKAADDDMPPGSPLEDPTLEVFDARCSDNDLRHLVLPLLREYRDHCDLEDLEHMLRKINFDDNQNRVLEMAIDLALDCHNSVRESYSQLLAELQVRNLIPEAYFERAYNTLIDRLPDLMLDVPDAIDALAKFMARSVSDDCLPPAFILNHPLAHARTRSRQASASQSTDASGSEASSPLPKATPAHYLLRRARNLISTPHERSRLDQIWGVQGPQTPVAKLRESLDMLIEEFVLAQDLAEAERCLKDLDSPHFHHEFVYKVLVRIMEHGADEDQVQILTKLLEYCIISNHVSEEQCHAGLRRIYAELSELEVDIPRAHIYLTDALNDLLDAGCIDEQIRFEMPPTSNRRRFYSENDAAAHRLGRK</sequence>